<feature type="coiled-coil region" evidence="2">
    <location>
        <begin position="19"/>
        <end position="62"/>
    </location>
</feature>
<protein>
    <submittedName>
        <fullName evidence="4">Dcp1p-Dcp2p decapping enzyme complex alpha subunit</fullName>
    </submittedName>
</protein>
<dbReference type="InterPro" id="IPR036875">
    <property type="entry name" value="Znf_CCHC_sf"/>
</dbReference>
<dbReference type="GO" id="GO:0003676">
    <property type="term" value="F:nucleic acid binding"/>
    <property type="evidence" value="ECO:0007669"/>
    <property type="project" value="InterPro"/>
</dbReference>
<dbReference type="GO" id="GO:0008270">
    <property type="term" value="F:zinc ion binding"/>
    <property type="evidence" value="ECO:0007669"/>
    <property type="project" value="InterPro"/>
</dbReference>
<dbReference type="AlphaFoldDB" id="A0A5B0PNJ3"/>
<dbReference type="GO" id="GO:0006397">
    <property type="term" value="P:mRNA processing"/>
    <property type="evidence" value="ECO:0007669"/>
    <property type="project" value="UniProtKB-KW"/>
</dbReference>
<dbReference type="Proteomes" id="UP000325313">
    <property type="component" value="Unassembled WGS sequence"/>
</dbReference>
<organism evidence="4 5">
    <name type="scientific">Puccinia graminis f. sp. tritici</name>
    <dbReference type="NCBI Taxonomy" id="56615"/>
    <lineage>
        <taxon>Eukaryota</taxon>
        <taxon>Fungi</taxon>
        <taxon>Dikarya</taxon>
        <taxon>Basidiomycota</taxon>
        <taxon>Pucciniomycotina</taxon>
        <taxon>Pucciniomycetes</taxon>
        <taxon>Pucciniales</taxon>
        <taxon>Pucciniaceae</taxon>
        <taxon>Puccinia</taxon>
    </lineage>
</organism>
<dbReference type="EMBL" id="VDEP01000337">
    <property type="protein sequence ID" value="KAA1102771.1"/>
    <property type="molecule type" value="Genomic_DNA"/>
</dbReference>
<comment type="caution">
    <text evidence="4">The sequence shown here is derived from an EMBL/GenBank/DDBJ whole genome shotgun (WGS) entry which is preliminary data.</text>
</comment>
<name>A0A5B0PNJ3_PUCGR</name>
<evidence type="ECO:0000256" key="3">
    <source>
        <dbReference type="SAM" id="MobiDB-lite"/>
    </source>
</evidence>
<accession>A0A5B0PNJ3</accession>
<reference evidence="4 5" key="1">
    <citation type="submission" date="2019-05" db="EMBL/GenBank/DDBJ databases">
        <title>Emergence of the Ug99 lineage of the wheat stem rust pathogen through somatic hybridization.</title>
        <authorList>
            <person name="Li F."/>
            <person name="Upadhyaya N.M."/>
            <person name="Sperschneider J."/>
            <person name="Matny O."/>
            <person name="Nguyen-Phuc H."/>
            <person name="Mago R."/>
            <person name="Raley C."/>
            <person name="Miller M.E."/>
            <person name="Silverstein K.A.T."/>
            <person name="Henningsen E."/>
            <person name="Hirsch C.D."/>
            <person name="Visser B."/>
            <person name="Pretorius Z.A."/>
            <person name="Steffenson B.J."/>
            <person name="Schwessinger B."/>
            <person name="Dodds P.N."/>
            <person name="Figueroa M."/>
        </authorList>
    </citation>
    <scope>NUCLEOTIDE SEQUENCE [LARGE SCALE GENOMIC DNA]</scope>
    <source>
        <strain evidence="4 5">Ug99</strain>
    </source>
</reference>
<sequence>MSSAGRSRSADFRAIKEKANQETRIKIEKERELEQLKNENLRQEIEEERIKHQKEVEKKLLERENNKRILDSLAEIDMETAPTAQDYLFLKAEFEKLKLLIPQSGNAGGSSSTLTRSEIVIRNFNKDPIGIHHAANPAKTILACDGFNFQIWEKELNRTLRQVFQVKDFSSLESNFAARLLDEQDSISRLIRSTINEDLLGIVDSTDKEDPWLILELLKAKCSRSDRRHKISLVEQIIALATDKTPGSEVTLAKWSRVMAEVKQYKVTVDELGGLFLQSSFVAPIGVDPKTFEFSVDQNLELKDKPSFSDVTTVIQAASSKSKNKTPVVSNGYAPMDLDAVHAMRNNKPLYTTPHRRPHPPARQDHQNYQKPGLSVERANRFRGKPLNEILKARYGDACHYCKQTGHWYNNCAAFWDDVDQKVIDSPPRDFDNPQSNYLPCQLATMAETTCHSKMK</sequence>
<proteinExistence type="predicted"/>
<feature type="region of interest" description="Disordered" evidence="3">
    <location>
        <begin position="352"/>
        <end position="374"/>
    </location>
</feature>
<keyword evidence="1" id="KW-0507">mRNA processing</keyword>
<evidence type="ECO:0000256" key="1">
    <source>
        <dbReference type="ARBA" id="ARBA00022664"/>
    </source>
</evidence>
<evidence type="ECO:0000313" key="5">
    <source>
        <dbReference type="Proteomes" id="UP000325313"/>
    </source>
</evidence>
<keyword evidence="2" id="KW-0175">Coiled coil</keyword>
<dbReference type="SUPFAM" id="SSF57756">
    <property type="entry name" value="Retrovirus zinc finger-like domains"/>
    <property type="match status" value="1"/>
</dbReference>
<evidence type="ECO:0000256" key="2">
    <source>
        <dbReference type="SAM" id="Coils"/>
    </source>
</evidence>
<gene>
    <name evidence="4" type="primary">CEG1_20</name>
    <name evidence="4" type="ORF">PGTUg99_035636</name>
</gene>
<evidence type="ECO:0000313" key="4">
    <source>
        <dbReference type="EMBL" id="KAA1102771.1"/>
    </source>
</evidence>